<dbReference type="AlphaFoldDB" id="A0A8J1M8M5"/>
<dbReference type="GeneID" id="121399991"/>
<dbReference type="PANTHER" id="PTHR23101">
    <property type="entry name" value="RAB GDP/GTP EXCHANGE FACTOR"/>
    <property type="match status" value="1"/>
</dbReference>
<dbReference type="SUPFAM" id="SSF109993">
    <property type="entry name" value="VPS9 domain"/>
    <property type="match status" value="1"/>
</dbReference>
<reference evidence="4 5" key="1">
    <citation type="submission" date="2025-04" db="UniProtKB">
        <authorList>
            <consortium name="RefSeq"/>
        </authorList>
    </citation>
    <scope>IDENTIFICATION</scope>
    <source>
        <strain evidence="4 5">J_2021</strain>
        <tissue evidence="4 5">Erythrocytes</tissue>
    </source>
</reference>
<dbReference type="Gene3D" id="1.20.1050.80">
    <property type="entry name" value="VPS9 domain"/>
    <property type="match status" value="1"/>
</dbReference>
<evidence type="ECO:0000313" key="5">
    <source>
        <dbReference type="RefSeq" id="XP_041438055.1"/>
    </source>
</evidence>
<dbReference type="KEGG" id="xla:121399991"/>
<dbReference type="GO" id="GO:0031267">
    <property type="term" value="F:small GTPase binding"/>
    <property type="evidence" value="ECO:0000318"/>
    <property type="project" value="GO_Central"/>
</dbReference>
<dbReference type="InterPro" id="IPR003123">
    <property type="entry name" value="VPS9"/>
</dbReference>
<keyword evidence="3" id="KW-1185">Reference proteome</keyword>
<proteinExistence type="predicted"/>
<dbReference type="PROSITE" id="PS51205">
    <property type="entry name" value="VPS9"/>
    <property type="match status" value="1"/>
</dbReference>
<protein>
    <submittedName>
        <fullName evidence="4 5">Ras and Rab interactor 3-like</fullName>
    </submittedName>
</protein>
<evidence type="ECO:0000256" key="1">
    <source>
        <dbReference type="SAM" id="MobiDB-lite"/>
    </source>
</evidence>
<dbReference type="Proteomes" id="UP000186698">
    <property type="component" value="Chromosome 2L"/>
</dbReference>
<feature type="region of interest" description="Disordered" evidence="1">
    <location>
        <begin position="122"/>
        <end position="142"/>
    </location>
</feature>
<feature type="domain" description="VPS9" evidence="2">
    <location>
        <begin position="383"/>
        <end position="525"/>
    </location>
</feature>
<evidence type="ECO:0000259" key="2">
    <source>
        <dbReference type="PROSITE" id="PS51205"/>
    </source>
</evidence>
<gene>
    <name evidence="4 5" type="primary">LOC121399991</name>
</gene>
<evidence type="ECO:0000313" key="3">
    <source>
        <dbReference type="Proteomes" id="UP000186698"/>
    </source>
</evidence>
<dbReference type="GO" id="GO:0005085">
    <property type="term" value="F:guanyl-nucleotide exchange factor activity"/>
    <property type="evidence" value="ECO:0000318"/>
    <property type="project" value="GO_Central"/>
</dbReference>
<dbReference type="GO" id="GO:0016192">
    <property type="term" value="P:vesicle-mediated transport"/>
    <property type="evidence" value="ECO:0007669"/>
    <property type="project" value="InterPro"/>
</dbReference>
<dbReference type="SMART" id="SM00167">
    <property type="entry name" value="VPS9"/>
    <property type="match status" value="1"/>
</dbReference>
<dbReference type="RefSeq" id="XP_041438054.1">
    <property type="nucleotide sequence ID" value="XM_041582120.1"/>
</dbReference>
<evidence type="ECO:0000313" key="4">
    <source>
        <dbReference type="RefSeq" id="XP_041438054.1"/>
    </source>
</evidence>
<accession>A0A8J1M8M5</accession>
<dbReference type="RefSeq" id="XP_041438055.1">
    <property type="nucleotide sequence ID" value="XM_041582121.1"/>
</dbReference>
<dbReference type="GO" id="GO:0030139">
    <property type="term" value="C:endocytic vesicle"/>
    <property type="evidence" value="ECO:0000318"/>
    <property type="project" value="GO_Central"/>
</dbReference>
<sequence>MKLDMSPSKTTSTQFCRIQVTSENGALCIINPLYLHEHGDTWLTDSSRNKMENRMSVPWCYGQSGNRGSMDWRRMSIYGQRPGNIRHGKEDMNKKYSSETEGLSDVYRRLSIDKDNEIAIQTENSPTGISAAEGESDSEATNKDTCWNSEVMTHQKTNPSENAKEALRGSREENALLGHKASEWRNNLRRHRVSWVEVEHSAECILKKCSSETSLSSSDSFLLPPPPELDSVSISSIEEEMDCHSINSGKKHAHGLGDMVRHSLLAVSTILSGLVSPEKHLSNRIQQLAADPSCYLGSMVQRFHCHMFKEYGQYKSSIDMLQSMRQLITNLKSHLLESNEIWEILEHQEIDEHKLASIVEASLYKCILKPTQDVIYSLLLDFHRNDGSLTKLLENQEKMKGMSSQKPRSGVPGPAIMEKIQNTFSLMHVTYSPEKMIRLLLKVCKHIYESMEAASGKKGAFGADDFLPVLIHVLLSCDLTSLQLDVEYIMELVDPSQLQGEGGYYLTTLFGALYHISSFNTVSRQLSAEAQNSIRQWQRRRTIHYKNTSQNRIKNVRNENSDAQCTPEKEAE</sequence>
<dbReference type="Pfam" id="PF02204">
    <property type="entry name" value="VPS9"/>
    <property type="match status" value="1"/>
</dbReference>
<organism evidence="3 4">
    <name type="scientific">Xenopus laevis</name>
    <name type="common">African clawed frog</name>
    <dbReference type="NCBI Taxonomy" id="8355"/>
    <lineage>
        <taxon>Eukaryota</taxon>
        <taxon>Metazoa</taxon>
        <taxon>Chordata</taxon>
        <taxon>Craniata</taxon>
        <taxon>Vertebrata</taxon>
        <taxon>Euteleostomi</taxon>
        <taxon>Amphibia</taxon>
        <taxon>Batrachia</taxon>
        <taxon>Anura</taxon>
        <taxon>Pipoidea</taxon>
        <taxon>Pipidae</taxon>
        <taxon>Xenopodinae</taxon>
        <taxon>Xenopus</taxon>
        <taxon>Xenopus</taxon>
    </lineage>
</organism>
<dbReference type="GO" id="GO:0005829">
    <property type="term" value="C:cytosol"/>
    <property type="evidence" value="ECO:0000318"/>
    <property type="project" value="GO_Central"/>
</dbReference>
<dbReference type="PANTHER" id="PTHR23101:SF72">
    <property type="entry name" value="RAS AND RAB INTERACTOR-LIKE PROTEIN"/>
    <property type="match status" value="1"/>
</dbReference>
<dbReference type="Pfam" id="PF23268">
    <property type="entry name" value="RIN1"/>
    <property type="match status" value="1"/>
</dbReference>
<name>A0A8J1M8M5_XENLA</name>
<dbReference type="InterPro" id="IPR037191">
    <property type="entry name" value="VPS9_dom_sf"/>
</dbReference>
<dbReference type="OrthoDB" id="21085at2759"/>
<dbReference type="InterPro" id="IPR045046">
    <property type="entry name" value="Vps9-like"/>
</dbReference>